<proteinExistence type="predicted"/>
<dbReference type="RefSeq" id="WP_074875651.1">
    <property type="nucleotide sequence ID" value="NZ_FNTF01000002.1"/>
</dbReference>
<name>A0A1H5A4P5_9PSED</name>
<evidence type="ECO:0000256" key="1">
    <source>
        <dbReference type="SAM" id="SignalP"/>
    </source>
</evidence>
<dbReference type="AlphaFoldDB" id="A0A1H5A4P5"/>
<feature type="chain" id="PRO_5010212847" description="Lipoprotein" evidence="1">
    <location>
        <begin position="18"/>
        <end position="192"/>
    </location>
</feature>
<dbReference type="EMBL" id="FNTF01000002">
    <property type="protein sequence ID" value="SED37299.1"/>
    <property type="molecule type" value="Genomic_DNA"/>
</dbReference>
<organism evidence="2 3">
    <name type="scientific">Pseudomonas frederiksbergensis</name>
    <dbReference type="NCBI Taxonomy" id="104087"/>
    <lineage>
        <taxon>Bacteria</taxon>
        <taxon>Pseudomonadati</taxon>
        <taxon>Pseudomonadota</taxon>
        <taxon>Gammaproteobacteria</taxon>
        <taxon>Pseudomonadales</taxon>
        <taxon>Pseudomonadaceae</taxon>
        <taxon>Pseudomonas</taxon>
    </lineage>
</organism>
<evidence type="ECO:0000313" key="3">
    <source>
        <dbReference type="Proteomes" id="UP000183114"/>
    </source>
</evidence>
<gene>
    <name evidence="2" type="ORF">SAMN04490185_3358</name>
</gene>
<keyword evidence="1" id="KW-0732">Signal</keyword>
<feature type="signal peptide" evidence="1">
    <location>
        <begin position="1"/>
        <end position="17"/>
    </location>
</feature>
<evidence type="ECO:0000313" key="2">
    <source>
        <dbReference type="EMBL" id="SED37299.1"/>
    </source>
</evidence>
<sequence length="192" mass="21447">MNKYFLVLLLMVSSALTGCISYSQHDLPPVDQWPPTQARQDKPSAYLHVTTQQQFNGELSGGVGNAALVEKNMLETFKESGQFKNVTTDKVDSNLYVTSTLTNNEQGNIASAWLTGFTLFVIPTTFSNTFTLETVFKDQEGKVLGKIVKQESTRTWMQILLIVGLPFNERGDVLLKHLTQSTLDEAVKRKLI</sequence>
<dbReference type="Proteomes" id="UP000183114">
    <property type="component" value="Unassembled WGS sequence"/>
</dbReference>
<dbReference type="PROSITE" id="PS51257">
    <property type="entry name" value="PROKAR_LIPOPROTEIN"/>
    <property type="match status" value="1"/>
</dbReference>
<accession>A0A1H5A4P5</accession>
<reference evidence="2 3" key="1">
    <citation type="submission" date="2016-10" db="EMBL/GenBank/DDBJ databases">
        <authorList>
            <person name="de Groot N.N."/>
        </authorList>
    </citation>
    <scope>NUCLEOTIDE SEQUENCE [LARGE SCALE GENOMIC DNA]</scope>
    <source>
        <strain evidence="2 3">BS3655</strain>
    </source>
</reference>
<protein>
    <recommendedName>
        <fullName evidence="4">Lipoprotein</fullName>
    </recommendedName>
</protein>
<evidence type="ECO:0008006" key="4">
    <source>
        <dbReference type="Google" id="ProtNLM"/>
    </source>
</evidence>